<protein>
    <submittedName>
        <fullName evidence="3">Phosphoesterase domain protein</fullName>
    </submittedName>
</protein>
<gene>
    <name evidence="3" type="ORF">Thert_03298</name>
</gene>
<accession>A0A223I304</accession>
<dbReference type="Pfam" id="PF02272">
    <property type="entry name" value="DHHA1"/>
    <property type="match status" value="1"/>
</dbReference>
<reference evidence="3 4" key="1">
    <citation type="submission" date="2016-08" db="EMBL/GenBank/DDBJ databases">
        <title>A novel genetic cassette of butanologenic Thermoanaerobacterium thermosaccharolyticum that directly convert cellulose to butanol.</title>
        <authorList>
            <person name="Li T."/>
            <person name="He J."/>
        </authorList>
    </citation>
    <scope>NUCLEOTIDE SEQUENCE [LARGE SCALE GENOMIC DNA]</scope>
    <source>
        <strain evidence="3 4">TG57</strain>
    </source>
</reference>
<dbReference type="PANTHER" id="PTHR47618:SF1">
    <property type="entry name" value="BIFUNCTIONAL OLIGORIBONUCLEASE AND PAP PHOSPHATASE NRNA"/>
    <property type="match status" value="1"/>
</dbReference>
<dbReference type="PANTHER" id="PTHR47618">
    <property type="entry name" value="BIFUNCTIONAL OLIGORIBONUCLEASE AND PAP PHOSPHATASE NRNA"/>
    <property type="match status" value="1"/>
</dbReference>
<dbReference type="Pfam" id="PF01368">
    <property type="entry name" value="DHH"/>
    <property type="match status" value="1"/>
</dbReference>
<evidence type="ECO:0000313" key="4">
    <source>
        <dbReference type="Proteomes" id="UP000214975"/>
    </source>
</evidence>
<evidence type="ECO:0000313" key="3">
    <source>
        <dbReference type="EMBL" id="AST59037.1"/>
    </source>
</evidence>
<organism evidence="3 4">
    <name type="scientific">Thermoanaerobacterium thermosaccharolyticum</name>
    <name type="common">Clostridium thermosaccharolyticum</name>
    <dbReference type="NCBI Taxonomy" id="1517"/>
    <lineage>
        <taxon>Bacteria</taxon>
        <taxon>Bacillati</taxon>
        <taxon>Bacillota</taxon>
        <taxon>Clostridia</taxon>
        <taxon>Thermoanaerobacterales</taxon>
        <taxon>Thermoanaerobacteraceae</taxon>
        <taxon>Thermoanaerobacterium</taxon>
    </lineage>
</organism>
<evidence type="ECO:0000259" key="2">
    <source>
        <dbReference type="Pfam" id="PF02272"/>
    </source>
</evidence>
<feature type="domain" description="DHHA1" evidence="2">
    <location>
        <begin position="216"/>
        <end position="315"/>
    </location>
</feature>
<dbReference type="GO" id="GO:0003676">
    <property type="term" value="F:nucleic acid binding"/>
    <property type="evidence" value="ECO:0007669"/>
    <property type="project" value="InterPro"/>
</dbReference>
<dbReference type="InterPro" id="IPR038763">
    <property type="entry name" value="DHH_sf"/>
</dbReference>
<proteinExistence type="predicted"/>
<name>A0A223I304_THETR</name>
<dbReference type="InterPro" id="IPR001667">
    <property type="entry name" value="DDH_dom"/>
</dbReference>
<sequence>MILNDILDSIKEAKEIIAVTHVSPDGDGIGCITALYKAMKKLDKDISIFIDDVVPDIYKFMPYTDKITKPINKRADLLIAVDCADAERMGSAKELLKVVPKSINIDHHVSNTLYANMNYVDTNAASSAEIVYQLIKILGIDLDQEIAESLYVGVVTDTGNFMYSSTTSFTHEVAGDLINNGVSVSKISDIIFHNIKYSKLKLISRAIDKMELYFNKKVAYMELKKEDFIETGTEISDVENIINFGRDIDGVEVAVMLIEKDGLIKGSLRSKNYVDVNKVAKEFNGGGHVRASGFSKNSSINEVKNEVLELIKNELNE</sequence>
<dbReference type="Proteomes" id="UP000214975">
    <property type="component" value="Chromosome"/>
</dbReference>
<dbReference type="Gene3D" id="3.10.310.30">
    <property type="match status" value="1"/>
</dbReference>
<dbReference type="InterPro" id="IPR051319">
    <property type="entry name" value="Oligoribo/pAp-PDE_c-di-AMP_PDE"/>
</dbReference>
<dbReference type="AlphaFoldDB" id="A0A223I304"/>
<dbReference type="EMBL" id="CP016893">
    <property type="protein sequence ID" value="AST59037.1"/>
    <property type="molecule type" value="Genomic_DNA"/>
</dbReference>
<dbReference type="InterPro" id="IPR003156">
    <property type="entry name" value="DHHA1_dom"/>
</dbReference>
<evidence type="ECO:0000259" key="1">
    <source>
        <dbReference type="Pfam" id="PF01368"/>
    </source>
</evidence>
<feature type="domain" description="DDH" evidence="1">
    <location>
        <begin position="16"/>
        <end position="154"/>
    </location>
</feature>
<dbReference type="RefSeq" id="WP_094398015.1">
    <property type="nucleotide sequence ID" value="NZ_CP016893.1"/>
</dbReference>
<dbReference type="SUPFAM" id="SSF64182">
    <property type="entry name" value="DHH phosphoesterases"/>
    <property type="match status" value="1"/>
</dbReference>
<dbReference type="Gene3D" id="3.90.1640.10">
    <property type="entry name" value="inorganic pyrophosphatase (n-terminal core)"/>
    <property type="match status" value="1"/>
</dbReference>